<name>A0A226ESH9_FOLCA</name>
<accession>A0A226ESH9</accession>
<evidence type="ECO:0000313" key="3">
    <source>
        <dbReference type="Proteomes" id="UP000198287"/>
    </source>
</evidence>
<proteinExistence type="predicted"/>
<reference evidence="2 3" key="1">
    <citation type="submission" date="2015-12" db="EMBL/GenBank/DDBJ databases">
        <title>The genome of Folsomia candida.</title>
        <authorList>
            <person name="Faddeeva A."/>
            <person name="Derks M.F."/>
            <person name="Anvar Y."/>
            <person name="Smit S."/>
            <person name="Van Straalen N."/>
            <person name="Roelofs D."/>
        </authorList>
    </citation>
    <scope>NUCLEOTIDE SEQUENCE [LARGE SCALE GENOMIC DNA]</scope>
    <source>
        <strain evidence="2 3">VU population</strain>
        <tissue evidence="2">Whole body</tissue>
    </source>
</reference>
<sequence>MARHNSDKENNDVAKNRKIGKRSKLVKNVPCPLCPAKCTTLKALGTHRYLHHNGTEAERKERADKKRKQAAATNKKTHVASFCNDKDKLDVFKGDINQTAPIDDQEEEFIRLAEKQRSVVQSYYQNVILIVPATVGEEQLDGFFGVENGPQCSAYVGTSAAPGGCNVHQTILSRSISGPAKMLLEKNDDGTNKYHAFLQDIEINTGISKETNQKAAFKWESFHTYSAAGQRKTKTETLKVVYLNEVIETEEGKKGGLSLPQIRRAYRLGRSGHCIIGPQQEFEGIQIRFPLRDHQGQLLFKPFTTDLADNLN</sequence>
<comment type="caution">
    <text evidence="2">The sequence shown here is derived from an EMBL/GenBank/DDBJ whole genome shotgun (WGS) entry which is preliminary data.</text>
</comment>
<feature type="compositionally biased region" description="Basic and acidic residues" evidence="1">
    <location>
        <begin position="53"/>
        <end position="64"/>
    </location>
</feature>
<feature type="region of interest" description="Disordered" evidence="1">
    <location>
        <begin position="51"/>
        <end position="77"/>
    </location>
</feature>
<organism evidence="2 3">
    <name type="scientific">Folsomia candida</name>
    <name type="common">Springtail</name>
    <dbReference type="NCBI Taxonomy" id="158441"/>
    <lineage>
        <taxon>Eukaryota</taxon>
        <taxon>Metazoa</taxon>
        <taxon>Ecdysozoa</taxon>
        <taxon>Arthropoda</taxon>
        <taxon>Hexapoda</taxon>
        <taxon>Collembola</taxon>
        <taxon>Entomobryomorpha</taxon>
        <taxon>Isotomoidea</taxon>
        <taxon>Isotomidae</taxon>
        <taxon>Proisotominae</taxon>
        <taxon>Folsomia</taxon>
    </lineage>
</organism>
<dbReference type="EMBL" id="LNIX01000002">
    <property type="protein sequence ID" value="OXA60024.1"/>
    <property type="molecule type" value="Genomic_DNA"/>
</dbReference>
<evidence type="ECO:0000256" key="1">
    <source>
        <dbReference type="SAM" id="MobiDB-lite"/>
    </source>
</evidence>
<dbReference type="AlphaFoldDB" id="A0A226ESH9"/>
<gene>
    <name evidence="2" type="ORF">Fcan01_04873</name>
</gene>
<feature type="compositionally biased region" description="Basic and acidic residues" evidence="1">
    <location>
        <begin position="1"/>
        <end position="15"/>
    </location>
</feature>
<feature type="region of interest" description="Disordered" evidence="1">
    <location>
        <begin position="1"/>
        <end position="21"/>
    </location>
</feature>
<protein>
    <submittedName>
        <fullName evidence="2">Uncharacterized protein</fullName>
    </submittedName>
</protein>
<keyword evidence="3" id="KW-1185">Reference proteome</keyword>
<dbReference type="Proteomes" id="UP000198287">
    <property type="component" value="Unassembled WGS sequence"/>
</dbReference>
<evidence type="ECO:0000313" key="2">
    <source>
        <dbReference type="EMBL" id="OXA60024.1"/>
    </source>
</evidence>